<keyword evidence="2" id="KW-1185">Reference proteome</keyword>
<protein>
    <submittedName>
        <fullName evidence="1">Uncharacterized protein</fullName>
    </submittedName>
</protein>
<evidence type="ECO:0000313" key="1">
    <source>
        <dbReference type="EMBL" id="CAG7661396.1"/>
    </source>
</evidence>
<name>A0A8J2J3X2_9HEXA</name>
<dbReference type="EMBL" id="CAJVCH010007667">
    <property type="protein sequence ID" value="CAG7661396.1"/>
    <property type="molecule type" value="Genomic_DNA"/>
</dbReference>
<evidence type="ECO:0000313" key="2">
    <source>
        <dbReference type="Proteomes" id="UP000708208"/>
    </source>
</evidence>
<gene>
    <name evidence="1" type="ORF">AFUS01_LOCUS1399</name>
</gene>
<comment type="caution">
    <text evidence="1">The sequence shown here is derived from an EMBL/GenBank/DDBJ whole genome shotgun (WGS) entry which is preliminary data.</text>
</comment>
<accession>A0A8J2J3X2</accession>
<dbReference type="OrthoDB" id="5835829at2759"/>
<proteinExistence type="predicted"/>
<sequence length="89" mass="10140">MHIKESNGTLPKEMADFISGADNWFPQQDVLANPKYTFSGAMRQISENKKYSNAMKEASARFRDRPTPVFTKKNYSMNIVISCCTKKTP</sequence>
<reference evidence="1" key="1">
    <citation type="submission" date="2021-06" db="EMBL/GenBank/DDBJ databases">
        <authorList>
            <person name="Hodson N. C."/>
            <person name="Mongue J. A."/>
            <person name="Jaron S. K."/>
        </authorList>
    </citation>
    <scope>NUCLEOTIDE SEQUENCE</scope>
</reference>
<organism evidence="1 2">
    <name type="scientific">Allacma fusca</name>
    <dbReference type="NCBI Taxonomy" id="39272"/>
    <lineage>
        <taxon>Eukaryota</taxon>
        <taxon>Metazoa</taxon>
        <taxon>Ecdysozoa</taxon>
        <taxon>Arthropoda</taxon>
        <taxon>Hexapoda</taxon>
        <taxon>Collembola</taxon>
        <taxon>Symphypleona</taxon>
        <taxon>Sminthuridae</taxon>
        <taxon>Allacma</taxon>
    </lineage>
</organism>
<dbReference type="AlphaFoldDB" id="A0A8J2J3X2"/>
<dbReference type="Proteomes" id="UP000708208">
    <property type="component" value="Unassembled WGS sequence"/>
</dbReference>